<dbReference type="PANTHER" id="PTHR10332">
    <property type="entry name" value="EQUILIBRATIVE NUCLEOSIDE TRANSPORTER"/>
    <property type="match status" value="1"/>
</dbReference>
<feature type="transmembrane region" description="Helical" evidence="8">
    <location>
        <begin position="127"/>
        <end position="146"/>
    </location>
</feature>
<keyword evidence="6 8" id="KW-0472">Membrane</keyword>
<dbReference type="OrthoDB" id="10014563at2759"/>
<evidence type="ECO:0000256" key="1">
    <source>
        <dbReference type="ARBA" id="ARBA00004141"/>
    </source>
</evidence>
<feature type="compositionally biased region" description="Acidic residues" evidence="7">
    <location>
        <begin position="17"/>
        <end position="26"/>
    </location>
</feature>
<dbReference type="HOGENOM" id="CLU_021611_4_1_1"/>
<dbReference type="GO" id="GO:0005337">
    <property type="term" value="F:nucleoside transmembrane transporter activity"/>
    <property type="evidence" value="ECO:0007669"/>
    <property type="project" value="InterPro"/>
</dbReference>
<feature type="transmembrane region" description="Helical" evidence="8">
    <location>
        <begin position="414"/>
        <end position="437"/>
    </location>
</feature>
<evidence type="ECO:0000256" key="2">
    <source>
        <dbReference type="ARBA" id="ARBA00007965"/>
    </source>
</evidence>
<feature type="region of interest" description="Disordered" evidence="7">
    <location>
        <begin position="304"/>
        <end position="327"/>
    </location>
</feature>
<feature type="region of interest" description="Disordered" evidence="7">
    <location>
        <begin position="12"/>
        <end position="80"/>
    </location>
</feature>
<feature type="transmembrane region" description="Helical" evidence="8">
    <location>
        <begin position="251"/>
        <end position="269"/>
    </location>
</feature>
<protein>
    <recommendedName>
        <fullName evidence="12">Major facilitator superfamily (MFS) profile domain-containing protein</fullName>
    </recommendedName>
</protein>
<proteinExistence type="inferred from homology"/>
<accession>R7TTR0</accession>
<feature type="transmembrane region" description="Helical" evidence="8">
    <location>
        <begin position="88"/>
        <end position="107"/>
    </location>
</feature>
<feature type="transmembrane region" description="Helical" evidence="8">
    <location>
        <begin position="153"/>
        <end position="175"/>
    </location>
</feature>
<reference evidence="9 11" key="2">
    <citation type="journal article" date="2013" name="Nature">
        <title>Insights into bilaterian evolution from three spiralian genomes.</title>
        <authorList>
            <person name="Simakov O."/>
            <person name="Marletaz F."/>
            <person name="Cho S.J."/>
            <person name="Edsinger-Gonzales E."/>
            <person name="Havlak P."/>
            <person name="Hellsten U."/>
            <person name="Kuo D.H."/>
            <person name="Larsson T."/>
            <person name="Lv J."/>
            <person name="Arendt D."/>
            <person name="Savage R."/>
            <person name="Osoegawa K."/>
            <person name="de Jong P."/>
            <person name="Grimwood J."/>
            <person name="Chapman J.A."/>
            <person name="Shapiro H."/>
            <person name="Aerts A."/>
            <person name="Otillar R.P."/>
            <person name="Terry A.Y."/>
            <person name="Boore J.L."/>
            <person name="Grigoriev I.V."/>
            <person name="Lindberg D.R."/>
            <person name="Seaver E.C."/>
            <person name="Weisblat D.A."/>
            <person name="Putnam N.H."/>
            <person name="Rokhsar D.S."/>
        </authorList>
    </citation>
    <scope>NUCLEOTIDE SEQUENCE</scope>
    <source>
        <strain evidence="9 11">I ESC-2004</strain>
    </source>
</reference>
<dbReference type="SUPFAM" id="SSF103473">
    <property type="entry name" value="MFS general substrate transporter"/>
    <property type="match status" value="1"/>
</dbReference>
<feature type="transmembrane region" description="Helical" evidence="8">
    <location>
        <begin position="479"/>
        <end position="502"/>
    </location>
</feature>
<organism evidence="9">
    <name type="scientific">Capitella teleta</name>
    <name type="common">Polychaete worm</name>
    <dbReference type="NCBI Taxonomy" id="283909"/>
    <lineage>
        <taxon>Eukaryota</taxon>
        <taxon>Metazoa</taxon>
        <taxon>Spiralia</taxon>
        <taxon>Lophotrochozoa</taxon>
        <taxon>Annelida</taxon>
        <taxon>Polychaeta</taxon>
        <taxon>Sedentaria</taxon>
        <taxon>Scolecida</taxon>
        <taxon>Capitellidae</taxon>
        <taxon>Capitella</taxon>
    </lineage>
</organism>
<feature type="transmembrane region" description="Helical" evidence="8">
    <location>
        <begin position="443"/>
        <end position="467"/>
    </location>
</feature>
<evidence type="ECO:0000313" key="10">
    <source>
        <dbReference type="EnsemblMetazoa" id="CapteP204040"/>
    </source>
</evidence>
<dbReference type="PANTHER" id="PTHR10332:SF10">
    <property type="entry name" value="EQUILIBRATIVE NUCLEOSIDE TRANSPORTER 4"/>
    <property type="match status" value="1"/>
</dbReference>
<evidence type="ECO:0000313" key="11">
    <source>
        <dbReference type="Proteomes" id="UP000014760"/>
    </source>
</evidence>
<dbReference type="InterPro" id="IPR002259">
    <property type="entry name" value="Eqnu_transpt"/>
</dbReference>
<keyword evidence="5 8" id="KW-1133">Transmembrane helix</keyword>
<gene>
    <name evidence="9" type="ORF">CAPTEDRAFT_204040</name>
</gene>
<evidence type="ECO:0000256" key="4">
    <source>
        <dbReference type="ARBA" id="ARBA00022692"/>
    </source>
</evidence>
<keyword evidence="11" id="KW-1185">Reference proteome</keyword>
<dbReference type="EnsemblMetazoa" id="CapteT204040">
    <property type="protein sequence ID" value="CapteP204040"/>
    <property type="gene ID" value="CapteG204040"/>
</dbReference>
<dbReference type="PIRSF" id="PIRSF016379">
    <property type="entry name" value="ENT"/>
    <property type="match status" value="1"/>
</dbReference>
<dbReference type="GO" id="GO:0005886">
    <property type="term" value="C:plasma membrane"/>
    <property type="evidence" value="ECO:0007669"/>
    <property type="project" value="TreeGrafter"/>
</dbReference>
<sequence length="513" mass="56588">MSGIILNSRQIYHSDESSDYDSDEYEYYGPMHGSPGLELRDREPMPYQQEELQAHSHMEAHSAEPDPEFGPNNTKSTPDIDLRKDTGLLYSALVMIGVAILLPFHAFERASDYYLQRFPDYNIIFDIHMVYLACNLIGVLFGNLFIETIAFHVRVMGGIGAALSSLMFLTIFDMLLELFDENKGYEVTMAAVGISALGISIAQTSAYGYTAMLPKRYSQGVMVGESIAGVGVAITRVISKAVTVTNFELGAAIFFGGCMGVLLMAVFLFHVSREVPLVKHCISKCQAAVAVQHEQYIKDEEKSHVLEKDGPSKSARRGYGTTPTDPTDKSIDELDVTEAVLNRVKAIRDLLPYAAGIGATYCITTSLYPSVFIMVKSEILGSWMPLILICIFNAFDLFGKILSSLGNIWSGVQLMLWAVSRFLFVAVVLLCVMPLMHPMLSHEAYSCCFAALLGITNGYLASIFMIEAGLHMEDGRREVAGNIMTLALCCGLSVGIGLAYLWKWLIDMTVYND</sequence>
<reference evidence="10" key="3">
    <citation type="submission" date="2015-06" db="UniProtKB">
        <authorList>
            <consortium name="EnsemblMetazoa"/>
        </authorList>
    </citation>
    <scope>IDENTIFICATION</scope>
</reference>
<keyword evidence="3" id="KW-0813">Transport</keyword>
<evidence type="ECO:0000256" key="8">
    <source>
        <dbReference type="SAM" id="Phobius"/>
    </source>
</evidence>
<comment type="similarity">
    <text evidence="2">Belongs to the SLC29A/ENT transporter (TC 2.A.57) family.</text>
</comment>
<evidence type="ECO:0000256" key="7">
    <source>
        <dbReference type="SAM" id="MobiDB-lite"/>
    </source>
</evidence>
<evidence type="ECO:0008006" key="12">
    <source>
        <dbReference type="Google" id="ProtNLM"/>
    </source>
</evidence>
<dbReference type="Proteomes" id="UP000014760">
    <property type="component" value="Unassembled WGS sequence"/>
</dbReference>
<dbReference type="PRINTS" id="PR01130">
    <property type="entry name" value="DERENTRNSPRT"/>
</dbReference>
<feature type="compositionally biased region" description="Basic and acidic residues" evidence="7">
    <location>
        <begin position="52"/>
        <end position="64"/>
    </location>
</feature>
<dbReference type="InterPro" id="IPR036259">
    <property type="entry name" value="MFS_trans_sf"/>
</dbReference>
<name>R7TTR0_CAPTE</name>
<dbReference type="OMA" id="VHSDEQH"/>
<dbReference type="AlphaFoldDB" id="R7TTR0"/>
<reference evidence="11" key="1">
    <citation type="submission" date="2012-12" db="EMBL/GenBank/DDBJ databases">
        <authorList>
            <person name="Hellsten U."/>
            <person name="Grimwood J."/>
            <person name="Chapman J.A."/>
            <person name="Shapiro H."/>
            <person name="Aerts A."/>
            <person name="Otillar R.P."/>
            <person name="Terry A.Y."/>
            <person name="Boore J.L."/>
            <person name="Simakov O."/>
            <person name="Marletaz F."/>
            <person name="Cho S.-J."/>
            <person name="Edsinger-Gonzales E."/>
            <person name="Havlak P."/>
            <person name="Kuo D.-H."/>
            <person name="Larsson T."/>
            <person name="Lv J."/>
            <person name="Arendt D."/>
            <person name="Savage R."/>
            <person name="Osoegawa K."/>
            <person name="de Jong P."/>
            <person name="Lindberg D.R."/>
            <person name="Seaver E.C."/>
            <person name="Weisblat D.A."/>
            <person name="Putnam N.H."/>
            <person name="Grigoriev I.V."/>
            <person name="Rokhsar D.S."/>
        </authorList>
    </citation>
    <scope>NUCLEOTIDE SEQUENCE</scope>
    <source>
        <strain evidence="11">I ESC-2004</strain>
    </source>
</reference>
<dbReference type="Pfam" id="PF01733">
    <property type="entry name" value="Nucleoside_tran"/>
    <property type="match status" value="1"/>
</dbReference>
<feature type="transmembrane region" description="Helical" evidence="8">
    <location>
        <begin position="383"/>
        <end position="402"/>
    </location>
</feature>
<keyword evidence="4 8" id="KW-0812">Transmembrane</keyword>
<dbReference type="GO" id="GO:0008504">
    <property type="term" value="F:monoamine transmembrane transporter activity"/>
    <property type="evidence" value="ECO:0007669"/>
    <property type="project" value="TreeGrafter"/>
</dbReference>
<evidence type="ECO:0000256" key="3">
    <source>
        <dbReference type="ARBA" id="ARBA00022448"/>
    </source>
</evidence>
<feature type="transmembrane region" description="Helical" evidence="8">
    <location>
        <begin position="187"/>
        <end position="209"/>
    </location>
</feature>
<evidence type="ECO:0000313" key="9">
    <source>
        <dbReference type="EMBL" id="ELT94395.1"/>
    </source>
</evidence>
<evidence type="ECO:0000256" key="6">
    <source>
        <dbReference type="ARBA" id="ARBA00023136"/>
    </source>
</evidence>
<evidence type="ECO:0000256" key="5">
    <source>
        <dbReference type="ARBA" id="ARBA00022989"/>
    </source>
</evidence>
<dbReference type="EMBL" id="AMQN01012313">
    <property type="status" value="NOT_ANNOTATED_CDS"/>
    <property type="molecule type" value="Genomic_DNA"/>
</dbReference>
<dbReference type="EMBL" id="KB309442">
    <property type="protein sequence ID" value="ELT94395.1"/>
    <property type="molecule type" value="Genomic_DNA"/>
</dbReference>
<comment type="subcellular location">
    <subcellularLocation>
        <location evidence="1">Membrane</location>
        <topology evidence="1">Multi-pass membrane protein</topology>
    </subcellularLocation>
</comment>
<feature type="transmembrane region" description="Helical" evidence="8">
    <location>
        <begin position="350"/>
        <end position="371"/>
    </location>
</feature>